<sequence>MENIVQNEINAWSEVASQQPSEARPTNTTDSIIPSRSESTIITQSPNIFSLSASLIPTKSNHPQASSTVVLHPSANTSIHRLPREPAFSHPLDHALDDLPSLTTHKYSQYFSNNSDSWGKASFKSLGIMEEIKGRIGGKGGNGSLTRRRSLSNIRGWITGKDGGVMGRDTRDSVSCGQEENNDEEAKEENTEAVLVHVVKPNDTLAGVALFYGVELQTLKRANKLWTSDSIHTRKHLYIPLDSCSALSTSSVIYNDDSSITILKPRLSVSDLSRPSTSSVSSSPSTPRLGSEAGGEGELSEWSSWRKHEREVSASASTWIDYGREVSYANENVMRDDSKMDGGNTPLMTRAEIQILPVAQLSYFPPHHRTLIAVSSQSFSENSSMPARQAIVSPSTFLDSQSTFLGADLASSSQPLQTPSPLPVAQIYKYSPTISYPLPAATAPSHSYGFDKVLDQLDLMDERYFKRRFGSIKNVFGKTRQNVHFDSGATELVGARERI</sequence>
<evidence type="ECO:0000313" key="4">
    <source>
        <dbReference type="Proteomes" id="UP000789572"/>
    </source>
</evidence>
<dbReference type="AlphaFoldDB" id="A0A9N8WM19"/>
<feature type="region of interest" description="Disordered" evidence="1">
    <location>
        <begin position="271"/>
        <end position="304"/>
    </location>
</feature>
<dbReference type="OrthoDB" id="2192830at2759"/>
<dbReference type="InterPro" id="IPR018392">
    <property type="entry name" value="LysM"/>
</dbReference>
<proteinExistence type="predicted"/>
<evidence type="ECO:0000313" key="3">
    <source>
        <dbReference type="EMBL" id="CAG8488020.1"/>
    </source>
</evidence>
<feature type="region of interest" description="Disordered" evidence="1">
    <location>
        <begin position="168"/>
        <end position="189"/>
    </location>
</feature>
<dbReference type="PROSITE" id="PS51782">
    <property type="entry name" value="LYSM"/>
    <property type="match status" value="1"/>
</dbReference>
<dbReference type="PANTHER" id="PTHR20932">
    <property type="entry name" value="LYSM AND PUTATIVE PEPTIDOGLYCAN-BINDING DOMAIN-CONTAINING PROTEIN"/>
    <property type="match status" value="1"/>
</dbReference>
<feature type="domain" description="LysM" evidence="2">
    <location>
        <begin position="195"/>
        <end position="239"/>
    </location>
</feature>
<evidence type="ECO:0000256" key="1">
    <source>
        <dbReference type="SAM" id="MobiDB-lite"/>
    </source>
</evidence>
<dbReference type="CDD" id="cd00118">
    <property type="entry name" value="LysM"/>
    <property type="match status" value="1"/>
</dbReference>
<dbReference type="Proteomes" id="UP000789572">
    <property type="component" value="Unassembled WGS sequence"/>
</dbReference>
<dbReference type="Gene3D" id="3.10.350.10">
    <property type="entry name" value="LysM domain"/>
    <property type="match status" value="1"/>
</dbReference>
<feature type="compositionally biased region" description="Low complexity" evidence="1">
    <location>
        <begin position="271"/>
        <end position="291"/>
    </location>
</feature>
<reference evidence="3" key="1">
    <citation type="submission" date="2021-06" db="EMBL/GenBank/DDBJ databases">
        <authorList>
            <person name="Kallberg Y."/>
            <person name="Tangrot J."/>
            <person name="Rosling A."/>
        </authorList>
    </citation>
    <scope>NUCLEOTIDE SEQUENCE</scope>
    <source>
        <strain evidence="3">IA702</strain>
    </source>
</reference>
<dbReference type="Pfam" id="PF01476">
    <property type="entry name" value="LysM"/>
    <property type="match status" value="1"/>
</dbReference>
<dbReference type="SMART" id="SM00257">
    <property type="entry name" value="LysM"/>
    <property type="match status" value="1"/>
</dbReference>
<gene>
    <name evidence="3" type="ORF">POCULU_LOCUS1912</name>
</gene>
<name>A0A9N8WM19_9GLOM</name>
<accession>A0A9N8WM19</accession>
<dbReference type="InterPro" id="IPR045030">
    <property type="entry name" value="LYSM1-4"/>
</dbReference>
<keyword evidence="4" id="KW-1185">Reference proteome</keyword>
<comment type="caution">
    <text evidence="3">The sequence shown here is derived from an EMBL/GenBank/DDBJ whole genome shotgun (WGS) entry which is preliminary data.</text>
</comment>
<organism evidence="3 4">
    <name type="scientific">Paraglomus occultum</name>
    <dbReference type="NCBI Taxonomy" id="144539"/>
    <lineage>
        <taxon>Eukaryota</taxon>
        <taxon>Fungi</taxon>
        <taxon>Fungi incertae sedis</taxon>
        <taxon>Mucoromycota</taxon>
        <taxon>Glomeromycotina</taxon>
        <taxon>Glomeromycetes</taxon>
        <taxon>Paraglomerales</taxon>
        <taxon>Paraglomeraceae</taxon>
        <taxon>Paraglomus</taxon>
    </lineage>
</organism>
<dbReference type="SUPFAM" id="SSF54106">
    <property type="entry name" value="LysM domain"/>
    <property type="match status" value="1"/>
</dbReference>
<dbReference type="InterPro" id="IPR036779">
    <property type="entry name" value="LysM_dom_sf"/>
</dbReference>
<dbReference type="PANTHER" id="PTHR20932:SF8">
    <property type="entry name" value="LD22649P"/>
    <property type="match status" value="1"/>
</dbReference>
<dbReference type="EMBL" id="CAJVPJ010000159">
    <property type="protein sequence ID" value="CAG8488020.1"/>
    <property type="molecule type" value="Genomic_DNA"/>
</dbReference>
<evidence type="ECO:0000259" key="2">
    <source>
        <dbReference type="PROSITE" id="PS51782"/>
    </source>
</evidence>
<protein>
    <submittedName>
        <fullName evidence="3">7103_t:CDS:1</fullName>
    </submittedName>
</protein>